<dbReference type="AlphaFoldDB" id="A0A7S1BD88"/>
<dbReference type="Gene3D" id="1.10.510.10">
    <property type="entry name" value="Transferase(Phosphotransferase) domain 1"/>
    <property type="match status" value="1"/>
</dbReference>
<dbReference type="InterPro" id="IPR000719">
    <property type="entry name" value="Prot_kinase_dom"/>
</dbReference>
<evidence type="ECO:0000313" key="9">
    <source>
        <dbReference type="EMBL" id="CAD8881791.1"/>
    </source>
</evidence>
<evidence type="ECO:0000256" key="6">
    <source>
        <dbReference type="PIRSR" id="PIRSR000615-3"/>
    </source>
</evidence>
<dbReference type="InterPro" id="IPR051681">
    <property type="entry name" value="Ser/Thr_Kinases-Pseudokinases"/>
</dbReference>
<accession>A0A7S1BD88</accession>
<dbReference type="Gene3D" id="3.30.200.20">
    <property type="entry name" value="Phosphorylase Kinase, domain 1"/>
    <property type="match status" value="1"/>
</dbReference>
<evidence type="ECO:0000256" key="3">
    <source>
        <dbReference type="ARBA" id="ARBA00022777"/>
    </source>
</evidence>
<dbReference type="InterPro" id="IPR011009">
    <property type="entry name" value="Kinase-like_dom_sf"/>
</dbReference>
<dbReference type="GO" id="GO:0046872">
    <property type="term" value="F:metal ion binding"/>
    <property type="evidence" value="ECO:0007669"/>
    <property type="project" value="UniProtKB-KW"/>
</dbReference>
<dbReference type="Pfam" id="PF00069">
    <property type="entry name" value="Pkinase"/>
    <property type="match status" value="1"/>
</dbReference>
<reference evidence="9" key="1">
    <citation type="submission" date="2021-01" db="EMBL/GenBank/DDBJ databases">
        <authorList>
            <person name="Corre E."/>
            <person name="Pelletier E."/>
            <person name="Niang G."/>
            <person name="Scheremetjew M."/>
            <person name="Finn R."/>
            <person name="Kale V."/>
            <person name="Holt S."/>
            <person name="Cochrane G."/>
            <person name="Meng A."/>
            <person name="Brown T."/>
            <person name="Cohen L."/>
        </authorList>
    </citation>
    <scope>NUCLEOTIDE SEQUENCE</scope>
    <source>
        <strain evidence="9">308</strain>
    </source>
</reference>
<evidence type="ECO:0000259" key="8">
    <source>
        <dbReference type="PROSITE" id="PS50011"/>
    </source>
</evidence>
<evidence type="ECO:0000256" key="1">
    <source>
        <dbReference type="ARBA" id="ARBA00022679"/>
    </source>
</evidence>
<feature type="binding site" evidence="6">
    <location>
        <position position="245"/>
    </location>
    <ligand>
        <name>Mg(2+)</name>
        <dbReference type="ChEBI" id="CHEBI:18420"/>
    </ligand>
</feature>
<feature type="active site" description="Proton acceptor" evidence="5">
    <location>
        <position position="227"/>
    </location>
</feature>
<keyword evidence="6" id="KW-0460">Magnesium</keyword>
<gene>
    <name evidence="9" type="ORF">CHYS00102_LOCUS8979</name>
</gene>
<dbReference type="GO" id="GO:0004674">
    <property type="term" value="F:protein serine/threonine kinase activity"/>
    <property type="evidence" value="ECO:0007669"/>
    <property type="project" value="TreeGrafter"/>
</dbReference>
<dbReference type="GO" id="GO:0005524">
    <property type="term" value="F:ATP binding"/>
    <property type="evidence" value="ECO:0007669"/>
    <property type="project" value="UniProtKB-KW"/>
</dbReference>
<dbReference type="PROSITE" id="PS50011">
    <property type="entry name" value="PROTEIN_KINASE_DOM"/>
    <property type="match status" value="1"/>
</dbReference>
<proteinExistence type="predicted"/>
<keyword evidence="3" id="KW-0418">Kinase</keyword>
<keyword evidence="4" id="KW-0067">ATP-binding</keyword>
<feature type="compositionally biased region" description="Basic and acidic residues" evidence="7">
    <location>
        <begin position="79"/>
        <end position="88"/>
    </location>
</feature>
<organism evidence="9">
    <name type="scientific">Corethron hystrix</name>
    <dbReference type="NCBI Taxonomy" id="216773"/>
    <lineage>
        <taxon>Eukaryota</taxon>
        <taxon>Sar</taxon>
        <taxon>Stramenopiles</taxon>
        <taxon>Ochrophyta</taxon>
        <taxon>Bacillariophyta</taxon>
        <taxon>Coscinodiscophyceae</taxon>
        <taxon>Corethrophycidae</taxon>
        <taxon>Corethrales</taxon>
        <taxon>Corethraceae</taxon>
        <taxon>Corethron</taxon>
    </lineage>
</organism>
<evidence type="ECO:0000256" key="5">
    <source>
        <dbReference type="PIRSR" id="PIRSR000615-1"/>
    </source>
</evidence>
<feature type="binding site" evidence="6">
    <location>
        <position position="232"/>
    </location>
    <ligand>
        <name>Mg(2+)</name>
        <dbReference type="ChEBI" id="CHEBI:18420"/>
    </ligand>
</feature>
<sequence length="367" mass="42265">MTPAIKTDIGIDIPDNVLARTDTFADIPSFKLHELELGRVLGSGGFCHVKEIKDLHLDSNDKDENRSLDDERIMKTYTEERDLSEHPSFRKLNPYDGKSQPKRKRYAFKQLKRSLTPEEMSVGVADIWNEVSCLKKMAHPNVIRMRGVVYDVGGDNSVCIILDKLNRTLEQEIIRWEQEIGSMDRSILKRSKTKNEMKMIWKEKINAAYGIACAINYLHAQRIVYRDIKPQNIGFDAQGNVKLFDFGTAKELHSKIPGKDAYNMTGLTGSVRYMAPEVFNEKPYNLSVDIYSFGILFWTICSMKIPYFRYDMEAIQNDVVNGTSRPSLQRSWKKGWSKLMKNCWDGEPARRPTILNVLDFLSNESKM</sequence>
<feature type="domain" description="Protein kinase" evidence="8">
    <location>
        <begin position="35"/>
        <end position="367"/>
    </location>
</feature>
<feature type="region of interest" description="Disordered" evidence="7">
    <location>
        <begin position="79"/>
        <end position="101"/>
    </location>
</feature>
<evidence type="ECO:0000256" key="4">
    <source>
        <dbReference type="ARBA" id="ARBA00022840"/>
    </source>
</evidence>
<keyword evidence="1" id="KW-0808">Transferase</keyword>
<dbReference type="PANTHER" id="PTHR44329">
    <property type="entry name" value="SERINE/THREONINE-PROTEIN KINASE TNNI3K-RELATED"/>
    <property type="match status" value="1"/>
</dbReference>
<dbReference type="SMART" id="SM00220">
    <property type="entry name" value="S_TKc"/>
    <property type="match status" value="1"/>
</dbReference>
<dbReference type="SUPFAM" id="SSF56112">
    <property type="entry name" value="Protein kinase-like (PK-like)"/>
    <property type="match status" value="1"/>
</dbReference>
<dbReference type="EMBL" id="HBFR01012455">
    <property type="protein sequence ID" value="CAD8881791.1"/>
    <property type="molecule type" value="Transcribed_RNA"/>
</dbReference>
<evidence type="ECO:0000256" key="2">
    <source>
        <dbReference type="ARBA" id="ARBA00022741"/>
    </source>
</evidence>
<keyword evidence="2" id="KW-0547">Nucleotide-binding</keyword>
<keyword evidence="6" id="KW-0479">Metal-binding</keyword>
<protein>
    <recommendedName>
        <fullName evidence="8">Protein kinase domain-containing protein</fullName>
    </recommendedName>
</protein>
<evidence type="ECO:0000256" key="7">
    <source>
        <dbReference type="SAM" id="MobiDB-lite"/>
    </source>
</evidence>
<name>A0A7S1BD88_9STRA</name>
<dbReference type="PANTHER" id="PTHR44329:SF288">
    <property type="entry name" value="MITOGEN-ACTIVATED PROTEIN KINASE KINASE KINASE 20"/>
    <property type="match status" value="1"/>
</dbReference>